<gene>
    <name evidence="2" type="ORF">SAMN05192584_109199</name>
</gene>
<feature type="region of interest" description="Disordered" evidence="1">
    <location>
        <begin position="1"/>
        <end position="36"/>
    </location>
</feature>
<dbReference type="Proteomes" id="UP000198928">
    <property type="component" value="Unassembled WGS sequence"/>
</dbReference>
<evidence type="ECO:0000313" key="3">
    <source>
        <dbReference type="Proteomes" id="UP000198928"/>
    </source>
</evidence>
<feature type="compositionally biased region" description="Basic residues" evidence="1">
    <location>
        <begin position="11"/>
        <end position="28"/>
    </location>
</feature>
<evidence type="ECO:0000256" key="1">
    <source>
        <dbReference type="SAM" id="MobiDB-lite"/>
    </source>
</evidence>
<keyword evidence="3" id="KW-1185">Reference proteome</keyword>
<dbReference type="AlphaFoldDB" id="A0A1I4CY96"/>
<evidence type="ECO:0000313" key="2">
    <source>
        <dbReference type="EMBL" id="SFK86222.1"/>
    </source>
</evidence>
<sequence>MRQRAPGGHAGRTRRTGKTGKTERKAHKVPSTNTITAQHVRELLSSSDPDPRLLLLEGRPRVVPAAEADADRYRGAVEVVSRDDLAARIGPGTPSEQDLKALASRLQTVVSELGG</sequence>
<name>A0A1I4CY96_9ACTN</name>
<proteinExistence type="predicted"/>
<reference evidence="3" key="1">
    <citation type="submission" date="2016-10" db="EMBL/GenBank/DDBJ databases">
        <authorList>
            <person name="Varghese N."/>
            <person name="Submissions S."/>
        </authorList>
    </citation>
    <scope>NUCLEOTIDE SEQUENCE [LARGE SCALE GENOMIC DNA]</scope>
    <source>
        <strain evidence="3">PL19</strain>
    </source>
</reference>
<protein>
    <submittedName>
        <fullName evidence="2">NADH dehydrogenase</fullName>
    </submittedName>
</protein>
<organism evidence="2 3">
    <name type="scientific">Streptomyces pini</name>
    <dbReference type="NCBI Taxonomy" id="1520580"/>
    <lineage>
        <taxon>Bacteria</taxon>
        <taxon>Bacillati</taxon>
        <taxon>Actinomycetota</taxon>
        <taxon>Actinomycetes</taxon>
        <taxon>Kitasatosporales</taxon>
        <taxon>Streptomycetaceae</taxon>
        <taxon>Streptomyces</taxon>
    </lineage>
</organism>
<accession>A0A1I4CY96</accession>
<dbReference type="EMBL" id="FOSG01000009">
    <property type="protein sequence ID" value="SFK86222.1"/>
    <property type="molecule type" value="Genomic_DNA"/>
</dbReference>